<gene>
    <name evidence="2" type="ORF">SAMN06296427_102317</name>
</gene>
<proteinExistence type="predicted"/>
<dbReference type="AlphaFoldDB" id="A0A1W1ZAF3"/>
<organism evidence="2 3">
    <name type="scientific">Moheibacter sediminis</name>
    <dbReference type="NCBI Taxonomy" id="1434700"/>
    <lineage>
        <taxon>Bacteria</taxon>
        <taxon>Pseudomonadati</taxon>
        <taxon>Bacteroidota</taxon>
        <taxon>Flavobacteriia</taxon>
        <taxon>Flavobacteriales</taxon>
        <taxon>Weeksellaceae</taxon>
        <taxon>Moheibacter</taxon>
    </lineage>
</organism>
<dbReference type="OrthoDB" id="9765926at2"/>
<dbReference type="RefSeq" id="WP_084016471.1">
    <property type="nucleotide sequence ID" value="NZ_FWXS01000002.1"/>
</dbReference>
<name>A0A1W1ZAF3_9FLAO</name>
<dbReference type="InterPro" id="IPR026341">
    <property type="entry name" value="T9SS_type_B"/>
</dbReference>
<dbReference type="EMBL" id="FWXS01000002">
    <property type="protein sequence ID" value="SMC45384.1"/>
    <property type="molecule type" value="Genomic_DNA"/>
</dbReference>
<evidence type="ECO:0000256" key="1">
    <source>
        <dbReference type="SAM" id="SignalP"/>
    </source>
</evidence>
<dbReference type="STRING" id="1434700.SAMN06296427_102317"/>
<dbReference type="Pfam" id="PF13585">
    <property type="entry name" value="CHU_C"/>
    <property type="match status" value="1"/>
</dbReference>
<dbReference type="Proteomes" id="UP000192393">
    <property type="component" value="Unassembled WGS sequence"/>
</dbReference>
<dbReference type="InterPro" id="IPR049804">
    <property type="entry name" value="Choice_anch_L"/>
</dbReference>
<accession>A0A1W1ZAF3</accession>
<evidence type="ECO:0000313" key="3">
    <source>
        <dbReference type="Proteomes" id="UP000192393"/>
    </source>
</evidence>
<keyword evidence="3" id="KW-1185">Reference proteome</keyword>
<dbReference type="NCBIfam" id="NF038133">
    <property type="entry name" value="choice_anch_L"/>
    <property type="match status" value="1"/>
</dbReference>
<feature type="chain" id="PRO_5012506625" evidence="1">
    <location>
        <begin position="19"/>
        <end position="1057"/>
    </location>
</feature>
<evidence type="ECO:0000313" key="2">
    <source>
        <dbReference type="EMBL" id="SMC45384.1"/>
    </source>
</evidence>
<sequence length="1057" mass="117876">MRHFLLLLLAMVSSFIFAQSIIVNPASAPESALTAEQLTLEVLIDGGECSAIENFSIKHNTNASAQNRSWGYFEKGNSNFPFESGIVLTSGKAKEAEGPNDGPVVSSGSWAGDNDARILSDSGYQSHDATVFEFDFIPQANEISFNYIFASEEYPDYACPGPFGNYNDVFGFIISGPGIVNDPGLSGKNIALLPNGLPVTINNVNDEWCGYEEFYVGGTSPWPAFQDIRYGGRTVPLTAYSEVIAGQTYHIRLLVSDIGDSNYDSAVFLEAGSFSLGSTLMDEGGIELEDVQVVCDDPEYTLYVDVHNPDAIIKWYLEDELIPGESGESLTITESGNYKVTVALEDGCEQEDTVNVLFRISPEVNNYTEPLMCTVDGSYNFNLEDFNSEISTSLDVTYTHYNTEAGAETADADDFIASPQNFPVNGEITVYVRVESGLGCYRVASLTLQTSLLPVMQAQNYSVCDENGDGVVEFDLTTYNDLMVTSSLTDLEFEYYTDPALTQQITSPESFENTQNPQIIYVKTFYANANSTCSATEELTLIVNEFPEIQNWTMPLICDNLNDNYEIIDLTQNELVVTEGINVTLQYFPSFGDMTSGTEEIFDPENYEYTGDLTEIYVSIENGNQTCKEYVVLTLGFNSAPDAHDLTWENCSIDGLFEYHLPDVNNEINYNPDGLEFTYYLSYNNAFDAVQPINENYTNSNPDEIIYVRVENENGCFNISEINLITTHLLHETLNDILEICDDPLSENDGIAEFDLTEMDEEIQNQFGGLNYTVKYYTTLERAQENSDEISNTTQFENTTNTQTIYARVFDGENACIGTAEFLLRVNPVPEFELTPSITFCVNETKFFEFEEQFDSYTWINPNGDIVSNQNSVTFEQGGIYTLEVTSNGFDCPAAREINVIVEPSPIVSEIEVDGNFVRVNVIGNGPFEYSYNNGLTWSPYNTFPNIESGIFYMLVRSANGCISEGKLFGVLGIPNVITPNGDGYNDYMTVRGLEAYPDAHIKIFDRYGKIFIDRNMQGQFEWDGKYMGRPLPSGSYWYIIIVDKDKSLSGHITIKN</sequence>
<feature type="signal peptide" evidence="1">
    <location>
        <begin position="1"/>
        <end position="18"/>
    </location>
</feature>
<reference evidence="2 3" key="1">
    <citation type="submission" date="2017-04" db="EMBL/GenBank/DDBJ databases">
        <authorList>
            <person name="Afonso C.L."/>
            <person name="Miller P.J."/>
            <person name="Scott M.A."/>
            <person name="Spackman E."/>
            <person name="Goraichik I."/>
            <person name="Dimitrov K.M."/>
            <person name="Suarez D.L."/>
            <person name="Swayne D.E."/>
        </authorList>
    </citation>
    <scope>NUCLEOTIDE SEQUENCE [LARGE SCALE GENOMIC DNA]</scope>
    <source>
        <strain evidence="2 3">CGMCC 1.12708</strain>
    </source>
</reference>
<protein>
    <submittedName>
        <fullName evidence="2">Gliding motility-associated C-terminal domain-containing protein</fullName>
    </submittedName>
</protein>
<keyword evidence="1" id="KW-0732">Signal</keyword>
<dbReference type="NCBIfam" id="TIGR04131">
    <property type="entry name" value="Bac_Flav_CTERM"/>
    <property type="match status" value="1"/>
</dbReference>